<evidence type="ECO:0000313" key="3">
    <source>
        <dbReference type="Proteomes" id="UP001595897"/>
    </source>
</evidence>
<sequence length="882" mass="99451">MERTSRLTRLLNISITRFQVSFVIIACAISVHSIAGENFEERALELIERASQFNTNNKKHAFHVASAKFKMYAITKEDAYLSEALLDVSDGLSDIRNDTDHKDIAFALWSAMDVYLRWNTYLPTEIKDDFRITLTTTPSWGIHNTSNKNAMASSARYLAALEWPNEEFASAYKFDDIDGSAQILNTLETMAEYGDYEYNSSTYTLFHYGALRTLADFAPVEDPNSIKQKSFVAAEWILASSAAEWMDGHWVASQDRSTLLPSHSQNTYVHMDYVHYMFYGGVKPKAINHPDLIVGAVMHAISPYRPPAELVSIASQRNQSYVSRERKSSIDEGGRHEKYAQLYKTPEYAVYSEAVEFRPPVPASAKKWKNQNEQWGIAWRGGSKRSILTIKNPFLYENVATSNPDWGVSQFGQVMQDAGTVIGVYNIPTGYEARFLKGYIPDNYLAFIDNSNSGKVYLHYDGVLIGIMLTKGFSWNNGMTSFERRAGKIGFVVETASPDDYQGTPAQKLAAFKQAVLPRFDATEFSTSGQTYLGYVNLHGNKMEAKFNTYQRLNGVDVDFNSWPQVENPFVYQGAGSREMTVRFEDKTRHYDLSQWSLFGGGVSDDNGTVTIEATDYDKIETRYYAGTNSWFIGDELDGYSSTGYVFFPENSIKANYETSPQISYSFDLNESGTYAIWVRRFAPDGAGNSAHFALNGVRLKSADNRPENYNEWHWVRIGQVKMVEGEQILSVRKREDGYAIDQFLVSNDLGRNPNDSDVHTLGIRARGDTGNEIVSLVVDDTVVKQWQLSKQMQTYTVDTELQASSIVKVVFINDVYDFAKGIDYNVQLDYLKVNNTLMQTESQAYNDAAFNISTWTCGGGAASEYMHCAGEIIFDLSNIVF</sequence>
<organism evidence="2 3">
    <name type="scientific">Glaciecola siphonariae</name>
    <dbReference type="NCBI Taxonomy" id="521012"/>
    <lineage>
        <taxon>Bacteria</taxon>
        <taxon>Pseudomonadati</taxon>
        <taxon>Pseudomonadota</taxon>
        <taxon>Gammaproteobacteria</taxon>
        <taxon>Alteromonadales</taxon>
        <taxon>Alteromonadaceae</taxon>
        <taxon>Glaciecola</taxon>
    </lineage>
</organism>
<dbReference type="Pfam" id="PF16841">
    <property type="entry name" value="CBM60"/>
    <property type="match status" value="1"/>
</dbReference>
<name>A0ABV9M0J2_9ALTE</name>
<dbReference type="Gene3D" id="2.60.120.260">
    <property type="entry name" value="Galactose-binding domain-like"/>
    <property type="match status" value="1"/>
</dbReference>
<gene>
    <name evidence="2" type="ORF">ACFO4O_13345</name>
</gene>
<protein>
    <submittedName>
        <fullName evidence="2">Carbohydrate-binding domain-containing protein</fullName>
    </submittedName>
</protein>
<dbReference type="Gene3D" id="2.60.60.40">
    <property type="match status" value="1"/>
</dbReference>
<dbReference type="InterPro" id="IPR031768">
    <property type="entry name" value="CBM60_xylan-bd"/>
</dbReference>
<evidence type="ECO:0000259" key="1">
    <source>
        <dbReference type="Pfam" id="PF16841"/>
    </source>
</evidence>
<dbReference type="EMBL" id="JBHSGU010000005">
    <property type="protein sequence ID" value="MFC4701153.1"/>
    <property type="molecule type" value="Genomic_DNA"/>
</dbReference>
<comment type="caution">
    <text evidence="2">The sequence shown here is derived from an EMBL/GenBank/DDBJ whole genome shotgun (WGS) entry which is preliminary data.</text>
</comment>
<feature type="domain" description="Carbohydrate binding module xylan-binding" evidence="1">
    <location>
        <begin position="761"/>
        <end position="844"/>
    </location>
</feature>
<accession>A0ABV9M0J2</accession>
<evidence type="ECO:0000313" key="2">
    <source>
        <dbReference type="EMBL" id="MFC4701153.1"/>
    </source>
</evidence>
<reference evidence="3" key="1">
    <citation type="journal article" date="2019" name="Int. J. Syst. Evol. Microbiol.">
        <title>The Global Catalogue of Microorganisms (GCM) 10K type strain sequencing project: providing services to taxonomists for standard genome sequencing and annotation.</title>
        <authorList>
            <consortium name="The Broad Institute Genomics Platform"/>
            <consortium name="The Broad Institute Genome Sequencing Center for Infectious Disease"/>
            <person name="Wu L."/>
            <person name="Ma J."/>
        </authorList>
    </citation>
    <scope>NUCLEOTIDE SEQUENCE [LARGE SCALE GENOMIC DNA]</scope>
    <source>
        <strain evidence="3">KACC 12507</strain>
    </source>
</reference>
<dbReference type="Proteomes" id="UP001595897">
    <property type="component" value="Unassembled WGS sequence"/>
</dbReference>
<dbReference type="RefSeq" id="WP_382409324.1">
    <property type="nucleotide sequence ID" value="NZ_JBHSGU010000005.1"/>
</dbReference>
<proteinExistence type="predicted"/>
<keyword evidence="3" id="KW-1185">Reference proteome</keyword>